<name>A0AAV4LU65_BABCB</name>
<sequence>MTAFEALVRSLGELSKRKVKRSAHVWSACLGEIYNRRDCIAESQLPTIVRCIVDNQLEQHPKSRALLEHFTPLAPQLNSLEARDLAALCYAFCAVDQDSTAQTLLRRHWTSEAFVAADLADFNAAVRSVGLTAHRQRALNTPRESDEMVSSELVETYDKVVNTALRRLHGLHAASPATNECSEAGNLLLETVFLCHILNRSVSFFSGSNRWIDVASLDARIRTSHFLQAEHNEVLKQQIAAASYREILAVLRHVFYMRSPRRTHLQELFNRLCATAGASTRMCRTESTAILDYFIRTLRTDIDAASAPAAAVNSSKSLLAYLVGIRRAGVLSGGHVSSHRWNYPVMLSRHG</sequence>
<keyword evidence="2" id="KW-1185">Reference proteome</keyword>
<evidence type="ECO:0000313" key="1">
    <source>
        <dbReference type="EMBL" id="GIX63579.1"/>
    </source>
</evidence>
<proteinExistence type="predicted"/>
<comment type="caution">
    <text evidence="1">The sequence shown here is derived from an EMBL/GenBank/DDBJ whole genome shotgun (WGS) entry which is preliminary data.</text>
</comment>
<protein>
    <submittedName>
        <fullName evidence="1">Endonuclease III</fullName>
    </submittedName>
</protein>
<dbReference type="GO" id="GO:0004519">
    <property type="term" value="F:endonuclease activity"/>
    <property type="evidence" value="ECO:0007669"/>
    <property type="project" value="UniProtKB-KW"/>
</dbReference>
<reference evidence="1 2" key="1">
    <citation type="submission" date="2021-06" db="EMBL/GenBank/DDBJ databases">
        <title>Genome sequence of Babesia caballi.</title>
        <authorList>
            <person name="Yamagishi J."/>
            <person name="Kidaka T."/>
            <person name="Ochi A."/>
        </authorList>
    </citation>
    <scope>NUCLEOTIDE SEQUENCE [LARGE SCALE GENOMIC DNA]</scope>
    <source>
        <strain evidence="1">USDA-D6B2</strain>
    </source>
</reference>
<dbReference type="EMBL" id="BPLF01000002">
    <property type="protein sequence ID" value="GIX63579.1"/>
    <property type="molecule type" value="Genomic_DNA"/>
</dbReference>
<dbReference type="GeneID" id="94195060"/>
<dbReference type="AlphaFoldDB" id="A0AAV4LU65"/>
<gene>
    <name evidence="1" type="ORF">BcabD6B2_30140</name>
</gene>
<evidence type="ECO:0000313" key="2">
    <source>
        <dbReference type="Proteomes" id="UP001497744"/>
    </source>
</evidence>
<keyword evidence="1" id="KW-0378">Hydrolase</keyword>
<dbReference type="RefSeq" id="XP_067715648.1">
    <property type="nucleotide sequence ID" value="XM_067859547.1"/>
</dbReference>
<keyword evidence="1" id="KW-0255">Endonuclease</keyword>
<dbReference type="Proteomes" id="UP001497744">
    <property type="component" value="Unassembled WGS sequence"/>
</dbReference>
<keyword evidence="1" id="KW-0540">Nuclease</keyword>
<organism evidence="1 2">
    <name type="scientific">Babesia caballi</name>
    <dbReference type="NCBI Taxonomy" id="5871"/>
    <lineage>
        <taxon>Eukaryota</taxon>
        <taxon>Sar</taxon>
        <taxon>Alveolata</taxon>
        <taxon>Apicomplexa</taxon>
        <taxon>Aconoidasida</taxon>
        <taxon>Piroplasmida</taxon>
        <taxon>Babesiidae</taxon>
        <taxon>Babesia</taxon>
    </lineage>
</organism>
<accession>A0AAV4LU65</accession>